<evidence type="ECO:0000313" key="3">
    <source>
        <dbReference type="Proteomes" id="UP000324781"/>
    </source>
</evidence>
<accession>A0A1M6BHA0</accession>
<proteinExistence type="predicted"/>
<evidence type="ECO:0000259" key="1">
    <source>
        <dbReference type="Pfam" id="PF00149"/>
    </source>
</evidence>
<name>A0A1M6BHA0_9FIRM</name>
<dbReference type="Gene3D" id="3.60.21.10">
    <property type="match status" value="1"/>
</dbReference>
<sequence length="232" mass="26702">MAIYALSDLHLSFGTDKPMDIFGDIWKNHAQRIRENWIQVVGEDDVVLIPGDISWAISLDEAVPDFRFIESLPGTKIISKGNHDYWWSTKRKFQAYLETHGFKTIRMLHNNAFRIGDFAVCGTRGWNDPGDPDFTEEDRKIFRRELDRLRLSLEEGRRLGGEIIAMLHYPPFDAEHRMNDFGALMKEYGVGICIYGHIHGRGDAVWKNELADGIRFSLVSADFLSFTPIRIV</sequence>
<organism evidence="2 3">
    <name type="scientific">Thermoclostridium caenicola</name>
    <dbReference type="NCBI Taxonomy" id="659425"/>
    <lineage>
        <taxon>Bacteria</taxon>
        <taxon>Bacillati</taxon>
        <taxon>Bacillota</taxon>
        <taxon>Clostridia</taxon>
        <taxon>Eubacteriales</taxon>
        <taxon>Oscillospiraceae</taxon>
        <taxon>Thermoclostridium</taxon>
    </lineage>
</organism>
<dbReference type="OrthoDB" id="8610138at2"/>
<dbReference type="Pfam" id="PF00149">
    <property type="entry name" value="Metallophos"/>
    <property type="match status" value="1"/>
</dbReference>
<dbReference type="GO" id="GO:0016787">
    <property type="term" value="F:hydrolase activity"/>
    <property type="evidence" value="ECO:0007669"/>
    <property type="project" value="InterPro"/>
</dbReference>
<reference evidence="2 3" key="1">
    <citation type="submission" date="2016-11" db="EMBL/GenBank/DDBJ databases">
        <authorList>
            <person name="Varghese N."/>
            <person name="Submissions S."/>
        </authorList>
    </citation>
    <scope>NUCLEOTIDE SEQUENCE [LARGE SCALE GENOMIC DNA]</scope>
    <source>
        <strain evidence="2 3">DSM 19027</strain>
    </source>
</reference>
<dbReference type="InterPro" id="IPR004843">
    <property type="entry name" value="Calcineurin-like_PHP"/>
</dbReference>
<dbReference type="Proteomes" id="UP000324781">
    <property type="component" value="Unassembled WGS sequence"/>
</dbReference>
<protein>
    <recommendedName>
        <fullName evidence="1">Calcineurin-like phosphoesterase domain-containing protein</fullName>
    </recommendedName>
</protein>
<dbReference type="PIRSF" id="PIRSF033094">
    <property type="entry name" value="Pesterase_CT488"/>
    <property type="match status" value="1"/>
</dbReference>
<dbReference type="RefSeq" id="WP_149677555.1">
    <property type="nucleotide sequence ID" value="NZ_DAONMB010000034.1"/>
</dbReference>
<feature type="domain" description="Calcineurin-like phosphoesterase" evidence="1">
    <location>
        <begin position="1"/>
        <end position="200"/>
    </location>
</feature>
<dbReference type="SUPFAM" id="SSF56300">
    <property type="entry name" value="Metallo-dependent phosphatases"/>
    <property type="match status" value="1"/>
</dbReference>
<dbReference type="PANTHER" id="PTHR31302:SF22">
    <property type="entry name" value="PHOSPHOESTERASE"/>
    <property type="match status" value="1"/>
</dbReference>
<evidence type="ECO:0000313" key="2">
    <source>
        <dbReference type="EMBL" id="SHI48150.1"/>
    </source>
</evidence>
<dbReference type="InterPro" id="IPR014578">
    <property type="entry name" value="Pesterase_CT488"/>
</dbReference>
<dbReference type="EMBL" id="FQZP01000003">
    <property type="protein sequence ID" value="SHI48150.1"/>
    <property type="molecule type" value="Genomic_DNA"/>
</dbReference>
<dbReference type="InterPro" id="IPR029052">
    <property type="entry name" value="Metallo-depent_PP-like"/>
</dbReference>
<dbReference type="AlphaFoldDB" id="A0A1M6BHA0"/>
<dbReference type="InterPro" id="IPR051158">
    <property type="entry name" value="Metallophosphoesterase_sf"/>
</dbReference>
<keyword evidence="3" id="KW-1185">Reference proteome</keyword>
<gene>
    <name evidence="2" type="ORF">SAMN05444373_10037</name>
</gene>
<dbReference type="PANTHER" id="PTHR31302">
    <property type="entry name" value="TRANSMEMBRANE PROTEIN WITH METALLOPHOSPHOESTERASE DOMAIN-RELATED"/>
    <property type="match status" value="1"/>
</dbReference>